<evidence type="ECO:0000256" key="6">
    <source>
        <dbReference type="ARBA" id="ARBA00048290"/>
    </source>
</evidence>
<dbReference type="OMA" id="GKLHMER"/>
<dbReference type="PANTHER" id="PTHR43205:SF7">
    <property type="entry name" value="PROSTAGLANDIN REDUCTASE 1"/>
    <property type="match status" value="1"/>
</dbReference>
<comment type="caution">
    <text evidence="9">The sequence shown here is derived from an EMBL/GenBank/DDBJ whole genome shotgun (WGS) entry which is preliminary data.</text>
</comment>
<dbReference type="Pfam" id="PF00107">
    <property type="entry name" value="ADH_zinc_N"/>
    <property type="match status" value="1"/>
</dbReference>
<dbReference type="PANTHER" id="PTHR43205">
    <property type="entry name" value="PROSTAGLANDIN REDUCTASE"/>
    <property type="match status" value="1"/>
</dbReference>
<dbReference type="EC" id="1.3.1.48" evidence="2"/>
<comment type="similarity">
    <text evidence="1">Belongs to the NADP-dependent oxidoreductase L4BD family.</text>
</comment>
<evidence type="ECO:0000256" key="4">
    <source>
        <dbReference type="ARBA" id="ARBA00033119"/>
    </source>
</evidence>
<dbReference type="AlphaFoldDB" id="A0A553N8F3"/>
<name>A0A553N8F3_TIGCA</name>
<dbReference type="STRING" id="6832.A0A553N8F3"/>
<dbReference type="GO" id="GO:0006693">
    <property type="term" value="P:prostaglandin metabolic process"/>
    <property type="evidence" value="ECO:0007669"/>
    <property type="project" value="TreeGrafter"/>
</dbReference>
<comment type="catalytic activity">
    <reaction evidence="6">
        <text>13,14-dihydro-15-oxo-PGF2alpha + NADP(+) = 15-oxoprostaglandin F2alpha + NADPH + H(+)</text>
        <dbReference type="Rhea" id="RHEA:50588"/>
        <dbReference type="ChEBI" id="CHEBI:15378"/>
        <dbReference type="ChEBI" id="CHEBI:57783"/>
        <dbReference type="ChEBI" id="CHEBI:58349"/>
        <dbReference type="ChEBI" id="CHEBI:133374"/>
        <dbReference type="ChEBI" id="CHEBI:133409"/>
    </reaction>
    <physiologicalReaction direction="right-to-left" evidence="6">
        <dbReference type="Rhea" id="RHEA:50590"/>
    </physiologicalReaction>
</comment>
<dbReference type="SUPFAM" id="SSF51735">
    <property type="entry name" value="NAD(P)-binding Rossmann-fold domains"/>
    <property type="match status" value="1"/>
</dbReference>
<dbReference type="InterPro" id="IPR041694">
    <property type="entry name" value="ADH_N_2"/>
</dbReference>
<dbReference type="InterPro" id="IPR013149">
    <property type="entry name" value="ADH-like_C"/>
</dbReference>
<organism evidence="9 10">
    <name type="scientific">Tigriopus californicus</name>
    <name type="common">Marine copepod</name>
    <dbReference type="NCBI Taxonomy" id="6832"/>
    <lineage>
        <taxon>Eukaryota</taxon>
        <taxon>Metazoa</taxon>
        <taxon>Ecdysozoa</taxon>
        <taxon>Arthropoda</taxon>
        <taxon>Crustacea</taxon>
        <taxon>Multicrustacea</taxon>
        <taxon>Hexanauplia</taxon>
        <taxon>Copepoda</taxon>
        <taxon>Harpacticoida</taxon>
        <taxon>Harpacticidae</taxon>
        <taxon>Tigriopus</taxon>
    </lineage>
</organism>
<evidence type="ECO:0000256" key="3">
    <source>
        <dbReference type="ARBA" id="ARBA00023002"/>
    </source>
</evidence>
<dbReference type="GO" id="GO:0047522">
    <property type="term" value="F:15-oxoprostaglandin 13-reductase [NAD(P)+] activity"/>
    <property type="evidence" value="ECO:0007669"/>
    <property type="project" value="UniProtKB-EC"/>
</dbReference>
<dbReference type="SMART" id="SM00829">
    <property type="entry name" value="PKS_ER"/>
    <property type="match status" value="1"/>
</dbReference>
<proteinExistence type="inferred from homology"/>
<dbReference type="Gene3D" id="3.90.180.10">
    <property type="entry name" value="Medium-chain alcohol dehydrogenases, catalytic domain"/>
    <property type="match status" value="1"/>
</dbReference>
<evidence type="ECO:0000256" key="1">
    <source>
        <dbReference type="ARBA" id="ARBA00010460"/>
    </source>
</evidence>
<evidence type="ECO:0000259" key="8">
    <source>
        <dbReference type="SMART" id="SM00829"/>
    </source>
</evidence>
<accession>A0A553N8F3</accession>
<dbReference type="Proteomes" id="UP000318571">
    <property type="component" value="Chromosome 8"/>
</dbReference>
<evidence type="ECO:0000256" key="5">
    <source>
        <dbReference type="ARBA" id="ARBA00047878"/>
    </source>
</evidence>
<evidence type="ECO:0000256" key="2">
    <source>
        <dbReference type="ARBA" id="ARBA00011981"/>
    </source>
</evidence>
<dbReference type="EMBL" id="VCGU01000459">
    <property type="protein sequence ID" value="TRY61724.1"/>
    <property type="molecule type" value="Genomic_DNA"/>
</dbReference>
<dbReference type="InterPro" id="IPR036291">
    <property type="entry name" value="NAD(P)-bd_dom_sf"/>
</dbReference>
<evidence type="ECO:0000313" key="9">
    <source>
        <dbReference type="EMBL" id="TRY61724.1"/>
    </source>
</evidence>
<keyword evidence="3" id="KW-0560">Oxidoreductase</keyword>
<keyword evidence="10" id="KW-1185">Reference proteome</keyword>
<feature type="domain" description="Enoyl reductase (ER)" evidence="8">
    <location>
        <begin position="20"/>
        <end position="340"/>
    </location>
</feature>
<dbReference type="InterPro" id="IPR045010">
    <property type="entry name" value="MDR_fam"/>
</dbReference>
<evidence type="ECO:0000256" key="7">
    <source>
        <dbReference type="ARBA" id="ARBA00049070"/>
    </source>
</evidence>
<protein>
    <recommendedName>
        <fullName evidence="4">15-oxoprostaglandin 13-reductase</fullName>
        <ecNumber evidence="2">1.3.1.48</ecNumber>
    </recommendedName>
    <alternativeName>
        <fullName evidence="4">15-oxoprostaglandin 13-reductase</fullName>
    </alternativeName>
</protein>
<dbReference type="InterPro" id="IPR020843">
    <property type="entry name" value="ER"/>
</dbReference>
<gene>
    <name evidence="9" type="ORF">TCAL_11149</name>
</gene>
<dbReference type="Gene3D" id="3.40.50.720">
    <property type="entry name" value="NAD(P)-binding Rossmann-like Domain"/>
    <property type="match status" value="1"/>
</dbReference>
<reference evidence="9 10" key="1">
    <citation type="journal article" date="2018" name="Nat. Ecol. Evol.">
        <title>Genomic signatures of mitonuclear coevolution across populations of Tigriopus californicus.</title>
        <authorList>
            <person name="Barreto F.S."/>
            <person name="Watson E.T."/>
            <person name="Lima T.G."/>
            <person name="Willett C.S."/>
            <person name="Edmands S."/>
            <person name="Li W."/>
            <person name="Burton R.S."/>
        </authorList>
    </citation>
    <scope>NUCLEOTIDE SEQUENCE [LARGE SCALE GENOMIC DNA]</scope>
    <source>
        <strain evidence="9 10">San Diego</strain>
    </source>
</reference>
<comment type="catalytic activity">
    <reaction evidence="7">
        <text>13,14-dihydro-15-oxo-prostaglandin E1 + NADP(+) = 15-oxoprostaglandin E1 + NADPH + H(+)</text>
        <dbReference type="Rhea" id="RHEA:50584"/>
        <dbReference type="ChEBI" id="CHEBI:15378"/>
        <dbReference type="ChEBI" id="CHEBI:57401"/>
        <dbReference type="ChEBI" id="CHEBI:57783"/>
        <dbReference type="ChEBI" id="CHEBI:58349"/>
        <dbReference type="ChEBI" id="CHEBI:133408"/>
    </reaction>
    <physiologicalReaction direction="right-to-left" evidence="7">
        <dbReference type="Rhea" id="RHEA:50586"/>
    </physiologicalReaction>
</comment>
<dbReference type="SUPFAM" id="SSF50129">
    <property type="entry name" value="GroES-like"/>
    <property type="match status" value="1"/>
</dbReference>
<sequence length="342" mass="38025">MPVFKQWLLSRKCHDLPCEEDFEMHEEHTVDLRKGQVLCRALFMSVDPIVRLYMAYGMRPGDLVPGRQVARIVESRNKEFPKGKAIFGNLGWQTYSIVDPDSTFEMSGLELPIVENLPRQLDNSGLPKSACLGVLGIPGLIAYMALFYACKVRGGETIVISSAAGQVGHIMGQIAKYLGLKVIGYTGNSDKVSWIKTDLGFDWAFNYKTQDLRSTLKIAAPAGVDIFIDSVGGVFHNVVLESMAQNGRVCILGNLASYNNPKVVPMVPAVDMAIALKELRIFGFNVFRHFDRKEEALDQLLDWCKDGIVQPFEETVEGFENLAKAFVNQMEGKSQGKVIVRV</sequence>
<dbReference type="InterPro" id="IPR011032">
    <property type="entry name" value="GroES-like_sf"/>
</dbReference>
<dbReference type="Pfam" id="PF16884">
    <property type="entry name" value="ADH_N_2"/>
    <property type="match status" value="1"/>
</dbReference>
<evidence type="ECO:0000313" key="10">
    <source>
        <dbReference type="Proteomes" id="UP000318571"/>
    </source>
</evidence>
<comment type="catalytic activity">
    <reaction evidence="5">
        <text>13,14-dihydro-15-oxo-prostaglandin F1alpha + NADP(+) = 15-oxoprostaglandin F1alpha + NADPH + H(+)</text>
        <dbReference type="Rhea" id="RHEA:50592"/>
        <dbReference type="ChEBI" id="CHEBI:15378"/>
        <dbReference type="ChEBI" id="CHEBI:57783"/>
        <dbReference type="ChEBI" id="CHEBI:58349"/>
        <dbReference type="ChEBI" id="CHEBI:79072"/>
        <dbReference type="ChEBI" id="CHEBI:133411"/>
    </reaction>
    <physiologicalReaction direction="right-to-left" evidence="5">
        <dbReference type="Rhea" id="RHEA:50594"/>
    </physiologicalReaction>
</comment>
<dbReference type="FunFam" id="3.40.50.720:FF:000121">
    <property type="entry name" value="Prostaglandin reductase 2"/>
    <property type="match status" value="1"/>
</dbReference>